<dbReference type="EMBL" id="CM042055">
    <property type="protein sequence ID" value="KAI3702581.1"/>
    <property type="molecule type" value="Genomic_DNA"/>
</dbReference>
<comment type="caution">
    <text evidence="1">The sequence shown here is derived from an EMBL/GenBank/DDBJ whole genome shotgun (WGS) entry which is preliminary data.</text>
</comment>
<dbReference type="Proteomes" id="UP001055879">
    <property type="component" value="Linkage Group LG09"/>
</dbReference>
<accession>A0ACB8ZZ48</accession>
<protein>
    <submittedName>
        <fullName evidence="1">Uncharacterized protein</fullName>
    </submittedName>
</protein>
<name>A0ACB8ZZ48_ARCLA</name>
<proteinExistence type="predicted"/>
<sequence>MAKTVNEKKTEVWAAASCLGCRRLGSRHKPRNSLFWRTWATYAVTWSRGITHVAHCRGFGSPLLEDSSGLQKSSLGEI</sequence>
<evidence type="ECO:0000313" key="1">
    <source>
        <dbReference type="EMBL" id="KAI3702581.1"/>
    </source>
</evidence>
<reference evidence="1 2" key="2">
    <citation type="journal article" date="2022" name="Mol. Ecol. Resour.">
        <title>The genomes of chicory, endive, great burdock and yacon provide insights into Asteraceae paleo-polyploidization history and plant inulin production.</title>
        <authorList>
            <person name="Fan W."/>
            <person name="Wang S."/>
            <person name="Wang H."/>
            <person name="Wang A."/>
            <person name="Jiang F."/>
            <person name="Liu H."/>
            <person name="Zhao H."/>
            <person name="Xu D."/>
            <person name="Zhang Y."/>
        </authorList>
    </citation>
    <scope>NUCLEOTIDE SEQUENCE [LARGE SCALE GENOMIC DNA]</scope>
    <source>
        <strain evidence="2">cv. Niubang</strain>
    </source>
</reference>
<keyword evidence="2" id="KW-1185">Reference proteome</keyword>
<evidence type="ECO:0000313" key="2">
    <source>
        <dbReference type="Proteomes" id="UP001055879"/>
    </source>
</evidence>
<reference evidence="2" key="1">
    <citation type="journal article" date="2022" name="Mol. Ecol. Resour.">
        <title>The genomes of chicory, endive, great burdock and yacon provide insights into Asteraceae palaeo-polyploidization history and plant inulin production.</title>
        <authorList>
            <person name="Fan W."/>
            <person name="Wang S."/>
            <person name="Wang H."/>
            <person name="Wang A."/>
            <person name="Jiang F."/>
            <person name="Liu H."/>
            <person name="Zhao H."/>
            <person name="Xu D."/>
            <person name="Zhang Y."/>
        </authorList>
    </citation>
    <scope>NUCLEOTIDE SEQUENCE [LARGE SCALE GENOMIC DNA]</scope>
    <source>
        <strain evidence="2">cv. Niubang</strain>
    </source>
</reference>
<gene>
    <name evidence="1" type="ORF">L6452_28325</name>
</gene>
<organism evidence="1 2">
    <name type="scientific">Arctium lappa</name>
    <name type="common">Greater burdock</name>
    <name type="synonym">Lappa major</name>
    <dbReference type="NCBI Taxonomy" id="4217"/>
    <lineage>
        <taxon>Eukaryota</taxon>
        <taxon>Viridiplantae</taxon>
        <taxon>Streptophyta</taxon>
        <taxon>Embryophyta</taxon>
        <taxon>Tracheophyta</taxon>
        <taxon>Spermatophyta</taxon>
        <taxon>Magnoliopsida</taxon>
        <taxon>eudicotyledons</taxon>
        <taxon>Gunneridae</taxon>
        <taxon>Pentapetalae</taxon>
        <taxon>asterids</taxon>
        <taxon>campanulids</taxon>
        <taxon>Asterales</taxon>
        <taxon>Asteraceae</taxon>
        <taxon>Carduoideae</taxon>
        <taxon>Cardueae</taxon>
        <taxon>Arctiinae</taxon>
        <taxon>Arctium</taxon>
    </lineage>
</organism>